<accession>A0A1Q6R6J2</accession>
<protein>
    <submittedName>
        <fullName evidence="2">Uncharacterized protein</fullName>
    </submittedName>
</protein>
<feature type="region of interest" description="Disordered" evidence="1">
    <location>
        <begin position="457"/>
        <end position="490"/>
    </location>
</feature>
<dbReference type="STRING" id="626940.BHW43_04935"/>
<dbReference type="InterPro" id="IPR011990">
    <property type="entry name" value="TPR-like_helical_dom_sf"/>
</dbReference>
<feature type="compositionally biased region" description="Basic and acidic residues" evidence="1">
    <location>
        <begin position="461"/>
        <end position="475"/>
    </location>
</feature>
<reference evidence="2 3" key="1">
    <citation type="journal article" date="2016" name="Nat. Biotechnol.">
        <title>Measurement of bacterial replication rates in microbial communities.</title>
        <authorList>
            <person name="Brown C.T."/>
            <person name="Olm M.R."/>
            <person name="Thomas B.C."/>
            <person name="Banfield J.F."/>
        </authorList>
    </citation>
    <scope>NUCLEOTIDE SEQUENCE [LARGE SCALE GENOMIC DNA]</scope>
    <source>
        <strain evidence="2">46_33</strain>
    </source>
</reference>
<dbReference type="PANTHER" id="PTHR43628">
    <property type="entry name" value="ACTIVATOR OF C KINASE PROTEIN 1-RELATED"/>
    <property type="match status" value="1"/>
</dbReference>
<dbReference type="InterPro" id="IPR052945">
    <property type="entry name" value="Mitotic_Regulator"/>
</dbReference>
<dbReference type="InterPro" id="IPR006597">
    <property type="entry name" value="Sel1-like"/>
</dbReference>
<evidence type="ECO:0000313" key="2">
    <source>
        <dbReference type="EMBL" id="OLA37969.1"/>
    </source>
</evidence>
<dbReference type="Proteomes" id="UP000186777">
    <property type="component" value="Unassembled WGS sequence"/>
</dbReference>
<sequence>MKAYEQGYDKAGYRLVRCYYYGLDIDKNLVEEFIDNYVCFGGDNDKEFLFYLGEMYYEGNLVEQDYKRAVECFEEAIDIDYNSYYHLAECYFYGLGTERNLAKAFEYYQEASYNPNIYKEKASEKMYALLLKGYWKDEIDDDVFESIAYDAEKGDCKAQFILGNCYYNGYGIDVDYAEALSWREKAAEAGDAQTQFLVAQQYFSGIGTLIDVEKAKHWYTLSAENGNVEAQFELAKLLENGKDRVKKNLAGAFYWYKKAAEADDIYAILKVGQMYDAGIGIGKNIEKALYWYEKAAAKNSIDAIYYLANMSLYIHRDISKCIAGYEKILKLTQNKKMKGLVLTKLGIFYSQGIGVKKDTYKAMYYYRDAVANDSAEAAYLLGNFYLQQKDYGAAKRAVEVFMLGADCGSIACRKKLAELYINGIVVQKSKNNAIRWLAEAAKSGDVEAEIKMLELLQSDDESQHGEEKASEEKADGLNSNLADKLADIFS</sequence>
<comment type="caution">
    <text evidence="2">The sequence shown here is derived from an EMBL/GenBank/DDBJ whole genome shotgun (WGS) entry which is preliminary data.</text>
</comment>
<gene>
    <name evidence="2" type="ORF">BHW43_04935</name>
</gene>
<dbReference type="SMART" id="SM00671">
    <property type="entry name" value="SEL1"/>
    <property type="match status" value="9"/>
</dbReference>
<evidence type="ECO:0000256" key="1">
    <source>
        <dbReference type="SAM" id="MobiDB-lite"/>
    </source>
</evidence>
<dbReference type="EMBL" id="MNTG01000026">
    <property type="protein sequence ID" value="OLA37969.1"/>
    <property type="molecule type" value="Genomic_DNA"/>
</dbReference>
<dbReference type="Pfam" id="PF08238">
    <property type="entry name" value="Sel1"/>
    <property type="match status" value="10"/>
</dbReference>
<organism evidence="2 3">
    <name type="scientific">Phascolarctobacterium succinatutens</name>
    <dbReference type="NCBI Taxonomy" id="626940"/>
    <lineage>
        <taxon>Bacteria</taxon>
        <taxon>Bacillati</taxon>
        <taxon>Bacillota</taxon>
        <taxon>Negativicutes</taxon>
        <taxon>Acidaminococcales</taxon>
        <taxon>Acidaminococcaceae</taxon>
        <taxon>Phascolarctobacterium</taxon>
    </lineage>
</organism>
<evidence type="ECO:0000313" key="3">
    <source>
        <dbReference type="Proteomes" id="UP000186777"/>
    </source>
</evidence>
<dbReference type="PANTHER" id="PTHR43628:SF1">
    <property type="entry name" value="CHITIN SYNTHASE REGULATORY FACTOR 2-RELATED"/>
    <property type="match status" value="1"/>
</dbReference>
<proteinExistence type="predicted"/>
<dbReference type="AlphaFoldDB" id="A0A1Q6R6J2"/>
<dbReference type="SUPFAM" id="SSF81901">
    <property type="entry name" value="HCP-like"/>
    <property type="match status" value="3"/>
</dbReference>
<name>A0A1Q6R6J2_9FIRM</name>
<dbReference type="Gene3D" id="1.25.40.10">
    <property type="entry name" value="Tetratricopeptide repeat domain"/>
    <property type="match status" value="3"/>
</dbReference>